<evidence type="ECO:0000256" key="3">
    <source>
        <dbReference type="ARBA" id="ARBA00022840"/>
    </source>
</evidence>
<dbReference type="PROSITE" id="PS50893">
    <property type="entry name" value="ABC_TRANSPORTER_2"/>
    <property type="match status" value="2"/>
</dbReference>
<dbReference type="NCBIfam" id="NF008186">
    <property type="entry name" value="PRK10938.1"/>
    <property type="match status" value="1"/>
</dbReference>
<dbReference type="Pfam" id="PF00005">
    <property type="entry name" value="ABC_tran"/>
    <property type="match status" value="2"/>
</dbReference>
<feature type="domain" description="ABC transporter" evidence="4">
    <location>
        <begin position="255"/>
        <end position="489"/>
    </location>
</feature>
<name>A0A502L562_9GAMM</name>
<keyword evidence="1" id="KW-0813">Transport</keyword>
<evidence type="ECO:0000259" key="4">
    <source>
        <dbReference type="PROSITE" id="PS50893"/>
    </source>
</evidence>
<dbReference type="EMBL" id="SAWY01000005">
    <property type="protein sequence ID" value="TPH18109.1"/>
    <property type="molecule type" value="Genomic_DNA"/>
</dbReference>
<dbReference type="Proteomes" id="UP000315303">
    <property type="component" value="Unassembled WGS sequence"/>
</dbReference>
<dbReference type="GO" id="GO:0016887">
    <property type="term" value="F:ATP hydrolysis activity"/>
    <property type="evidence" value="ECO:0007669"/>
    <property type="project" value="InterPro"/>
</dbReference>
<dbReference type="Gene3D" id="3.40.50.300">
    <property type="entry name" value="P-loop containing nucleotide triphosphate hydrolases"/>
    <property type="match status" value="2"/>
</dbReference>
<dbReference type="RefSeq" id="WP_140601770.1">
    <property type="nucleotide sequence ID" value="NZ_SAWY01000005.1"/>
</dbReference>
<sequence length="492" mass="55416">MLLIEHLSFQLSNNALLSIPELSLTQGESLLVLGDNASGKSVLAQILAGNICNYDGKVSITEKFTTLSFELEAETLAVDRLNDRSDFMEEGVDHGRSAREIILDDKSYTPEELDEVISLLAIEKLLDKPFKILSTGETRKVLMARALMLKPQVMLLDEPYAGLDIGSQAHLSNVLNTLVEQGISIIIFDFYHQSLPSQIDNVIYMQEGSIVLSGKREQVIASEKWQQLNEHHYSLPHHLPDCLQYKKLDKNTPLVSLNNVSVSFEQKPVFNDISWRFEQGQHWRIIGPNGCGKSTLLAMISGDSPKAYGKDLHLFGVKRGSGESIWDIKRHYGVVSAQLHRDYRVPTTLIQVVLSGFYDSIGLYDSPTRYQVNIAREWLVLLGLEQHENTYFSQLSYGEQRLVLITRAVVKLPMILILDEPCQGLDNHNRDKVLALMDYIAANSKTHLIFVSHDIRDQLTCITHELEFLAQQPEQANQGDDNLGYVAKSTVK</sequence>
<dbReference type="InterPro" id="IPR027417">
    <property type="entry name" value="P-loop_NTPase"/>
</dbReference>
<dbReference type="SUPFAM" id="SSF52540">
    <property type="entry name" value="P-loop containing nucleoside triphosphate hydrolases"/>
    <property type="match status" value="2"/>
</dbReference>
<evidence type="ECO:0000313" key="6">
    <source>
        <dbReference type="Proteomes" id="UP000315303"/>
    </source>
</evidence>
<protein>
    <submittedName>
        <fullName evidence="5">Molybdate ABC transporter ATP-binding protein ModF</fullName>
    </submittedName>
</protein>
<keyword evidence="6" id="KW-1185">Reference proteome</keyword>
<dbReference type="GO" id="GO:0005524">
    <property type="term" value="F:ATP binding"/>
    <property type="evidence" value="ECO:0007669"/>
    <property type="project" value="UniProtKB-KW"/>
</dbReference>
<keyword evidence="2" id="KW-0547">Nucleotide-binding</keyword>
<dbReference type="SMART" id="SM00382">
    <property type="entry name" value="AAA"/>
    <property type="match status" value="2"/>
</dbReference>
<dbReference type="InterPro" id="IPR003593">
    <property type="entry name" value="AAA+_ATPase"/>
</dbReference>
<dbReference type="InterPro" id="IPR050153">
    <property type="entry name" value="Metal_Ion_Import_ABC"/>
</dbReference>
<gene>
    <name evidence="5" type="primary">modF</name>
    <name evidence="5" type="ORF">EPA86_03060</name>
</gene>
<feature type="domain" description="ABC transporter" evidence="4">
    <location>
        <begin position="2"/>
        <end position="232"/>
    </location>
</feature>
<reference evidence="5 6" key="1">
    <citation type="submission" date="2019-01" db="EMBL/GenBank/DDBJ databases">
        <title>Litorilituus lipolytica sp. nov., isolated from intertidal sand of the Yellow Sea in China.</title>
        <authorList>
            <person name="Liu A."/>
        </authorList>
    </citation>
    <scope>NUCLEOTIDE SEQUENCE [LARGE SCALE GENOMIC DNA]</scope>
    <source>
        <strain evidence="5 6">RZ04</strain>
    </source>
</reference>
<evidence type="ECO:0000256" key="2">
    <source>
        <dbReference type="ARBA" id="ARBA00022741"/>
    </source>
</evidence>
<proteinExistence type="predicted"/>
<evidence type="ECO:0000256" key="1">
    <source>
        <dbReference type="ARBA" id="ARBA00022448"/>
    </source>
</evidence>
<dbReference type="OrthoDB" id="9805029at2"/>
<keyword evidence="3 5" id="KW-0067">ATP-binding</keyword>
<dbReference type="PANTHER" id="PTHR42734">
    <property type="entry name" value="METAL TRANSPORT SYSTEM ATP-BINDING PROTEIN TM_0124-RELATED"/>
    <property type="match status" value="1"/>
</dbReference>
<evidence type="ECO:0000313" key="5">
    <source>
        <dbReference type="EMBL" id="TPH18109.1"/>
    </source>
</evidence>
<dbReference type="AlphaFoldDB" id="A0A502L562"/>
<organism evidence="5 6">
    <name type="scientific">Litorilituus lipolyticus</name>
    <dbReference type="NCBI Taxonomy" id="2491017"/>
    <lineage>
        <taxon>Bacteria</taxon>
        <taxon>Pseudomonadati</taxon>
        <taxon>Pseudomonadota</taxon>
        <taxon>Gammaproteobacteria</taxon>
        <taxon>Alteromonadales</taxon>
        <taxon>Colwelliaceae</taxon>
        <taxon>Litorilituus</taxon>
    </lineage>
</organism>
<dbReference type="InterPro" id="IPR003439">
    <property type="entry name" value="ABC_transporter-like_ATP-bd"/>
</dbReference>
<accession>A0A502L562</accession>
<comment type="caution">
    <text evidence="5">The sequence shown here is derived from an EMBL/GenBank/DDBJ whole genome shotgun (WGS) entry which is preliminary data.</text>
</comment>